<sequence>MAALTRTSPRGSVARVACMHASSTSSKARSTRWKSSCPSGVSSRPLAPRMRRRTPRWASSRATFLLKADGVVPASRAAALKLPERTLWTKDWSEGHRSKALPPRHNPCALEGPTMLPGHRPWCARAFNQRGHDHEARVRDRGNGLHRRLRGGGAAPQGVLGGGGGAPSGGCRAHLRPGHRNGGGRAGGQRPAGAAGPRGGCHRQRRRLGSPGRGRGARGGAEGDEQDARAHERLLHRGGRGDGGGLGARLRGHHALHPGAPEGGPCRHRPARARLGARGRPQHRGLPHHDLWQWTGRQAGLRPGAPPHPRVLAPPGRGAHRPWAQRLVERPHRGPDRAVPARHREGPARQLLLRGARRGGAQGHRLGHQPHDGVGGKDVPLGARRCHPGHRRGDGPLWAGLQQPGARHRGQEAGLDPPAHLAAEGHRVRQLPRGVRAGLALNTARGRPGFSWPLEGWAPGPPGGGPCPPGLPPAPGRAAAARRRCARGRSRGSRRRPRARGSDSRRARPPPAAGACPRAAPVPASRRAGFRSP</sequence>
<feature type="compositionally biased region" description="Gly residues" evidence="1">
    <location>
        <begin position="211"/>
        <end position="220"/>
    </location>
</feature>
<evidence type="ECO:0000313" key="2">
    <source>
        <dbReference type="EMBL" id="EAU65009.1"/>
    </source>
</evidence>
<evidence type="ECO:0000313" key="3">
    <source>
        <dbReference type="Proteomes" id="UP000032702"/>
    </source>
</evidence>
<feature type="region of interest" description="Disordered" evidence="1">
    <location>
        <begin position="132"/>
        <end position="267"/>
    </location>
</feature>
<name>Q08WY4_STIAD</name>
<feature type="compositionally biased region" description="Low complexity" evidence="1">
    <location>
        <begin position="513"/>
        <end position="527"/>
    </location>
</feature>
<reference evidence="2 3" key="1">
    <citation type="submission" date="2006-04" db="EMBL/GenBank/DDBJ databases">
        <authorList>
            <person name="Nierman W.C."/>
        </authorList>
    </citation>
    <scope>NUCLEOTIDE SEQUENCE [LARGE SCALE GENOMIC DNA]</scope>
    <source>
        <strain evidence="2 3">DW4/3-1</strain>
    </source>
</reference>
<evidence type="ECO:0000256" key="1">
    <source>
        <dbReference type="SAM" id="MobiDB-lite"/>
    </source>
</evidence>
<feature type="compositionally biased region" description="Low complexity" evidence="1">
    <location>
        <begin position="21"/>
        <end position="36"/>
    </location>
</feature>
<protein>
    <submittedName>
        <fullName evidence="2">Uncharacterized protein</fullName>
    </submittedName>
</protein>
<feature type="compositionally biased region" description="Basic residues" evidence="1">
    <location>
        <begin position="480"/>
        <end position="499"/>
    </location>
</feature>
<dbReference type="Proteomes" id="UP000032702">
    <property type="component" value="Unassembled WGS sequence"/>
</dbReference>
<accession>Q08WY4</accession>
<organism evidence="2 3">
    <name type="scientific">Stigmatella aurantiaca (strain DW4/3-1)</name>
    <dbReference type="NCBI Taxonomy" id="378806"/>
    <lineage>
        <taxon>Bacteria</taxon>
        <taxon>Pseudomonadati</taxon>
        <taxon>Myxococcota</taxon>
        <taxon>Myxococcia</taxon>
        <taxon>Myxococcales</taxon>
        <taxon>Cystobacterineae</taxon>
        <taxon>Archangiaceae</taxon>
        <taxon>Stigmatella</taxon>
    </lineage>
</organism>
<feature type="compositionally biased region" description="Pro residues" evidence="1">
    <location>
        <begin position="459"/>
        <end position="475"/>
    </location>
</feature>
<feature type="compositionally biased region" description="Basic and acidic residues" evidence="1">
    <location>
        <begin position="132"/>
        <end position="143"/>
    </location>
</feature>
<feature type="region of interest" description="Disordered" evidence="1">
    <location>
        <begin position="360"/>
        <end position="379"/>
    </location>
</feature>
<dbReference type="AlphaFoldDB" id="Q08WY4"/>
<gene>
    <name evidence="2" type="ORF">STIAU_5985</name>
</gene>
<feature type="region of interest" description="Disordered" evidence="1">
    <location>
        <begin position="21"/>
        <end position="54"/>
    </location>
</feature>
<dbReference type="EMBL" id="AAMD01000096">
    <property type="protein sequence ID" value="EAU65009.1"/>
    <property type="molecule type" value="Genomic_DNA"/>
</dbReference>
<comment type="caution">
    <text evidence="2">The sequence shown here is derived from an EMBL/GenBank/DDBJ whole genome shotgun (WGS) entry which is preliminary data.</text>
</comment>
<proteinExistence type="predicted"/>
<feature type="compositionally biased region" description="Gly residues" evidence="1">
    <location>
        <begin position="151"/>
        <end position="168"/>
    </location>
</feature>
<feature type="compositionally biased region" description="Basic and acidic residues" evidence="1">
    <location>
        <begin position="226"/>
        <end position="235"/>
    </location>
</feature>
<feature type="region of interest" description="Disordered" evidence="1">
    <location>
        <begin position="452"/>
        <end position="533"/>
    </location>
</feature>